<keyword evidence="9" id="KW-0675">Receptor</keyword>
<dbReference type="AlphaFoldDB" id="A0A5M8P3M4"/>
<dbReference type="InterPro" id="IPR008969">
    <property type="entry name" value="CarboxyPept-like_regulatory"/>
</dbReference>
<dbReference type="InterPro" id="IPR012910">
    <property type="entry name" value="Plug_dom"/>
</dbReference>
<dbReference type="InterPro" id="IPR023997">
    <property type="entry name" value="TonB-dep_OMP_SusC/RagA_CS"/>
</dbReference>
<dbReference type="InterPro" id="IPR036942">
    <property type="entry name" value="Beta-barrel_TonB_sf"/>
</dbReference>
<dbReference type="Proteomes" id="UP000324575">
    <property type="component" value="Unassembled WGS sequence"/>
</dbReference>
<keyword evidence="4 7" id="KW-0812">Transmembrane</keyword>
<dbReference type="Gene3D" id="2.170.130.10">
    <property type="entry name" value="TonB-dependent receptor, plug domain"/>
    <property type="match status" value="1"/>
</dbReference>
<organism evidence="9 10">
    <name type="scientific">Candidatus Ordinivivax streblomastigis</name>
    <dbReference type="NCBI Taxonomy" id="2540710"/>
    <lineage>
        <taxon>Bacteria</taxon>
        <taxon>Pseudomonadati</taxon>
        <taxon>Bacteroidota</taxon>
        <taxon>Bacteroidia</taxon>
        <taxon>Bacteroidales</taxon>
        <taxon>Candidatus Ordinivivax</taxon>
    </lineage>
</organism>
<comment type="caution">
    <text evidence="9">The sequence shown here is derived from an EMBL/GenBank/DDBJ whole genome shotgun (WGS) entry which is preliminary data.</text>
</comment>
<keyword evidence="3 7" id="KW-1134">Transmembrane beta strand</keyword>
<evidence type="ECO:0000259" key="8">
    <source>
        <dbReference type="Pfam" id="PF07715"/>
    </source>
</evidence>
<dbReference type="SUPFAM" id="SSF56935">
    <property type="entry name" value="Porins"/>
    <property type="match status" value="1"/>
</dbReference>
<dbReference type="InterPro" id="IPR037066">
    <property type="entry name" value="Plug_dom_sf"/>
</dbReference>
<dbReference type="EMBL" id="SNRX01000003">
    <property type="protein sequence ID" value="KAA6303063.1"/>
    <property type="molecule type" value="Genomic_DNA"/>
</dbReference>
<dbReference type="Gene3D" id="2.40.170.20">
    <property type="entry name" value="TonB-dependent receptor, beta-barrel domain"/>
    <property type="match status" value="1"/>
</dbReference>
<evidence type="ECO:0000313" key="10">
    <source>
        <dbReference type="Proteomes" id="UP000324575"/>
    </source>
</evidence>
<keyword evidence="5 7" id="KW-0472">Membrane</keyword>
<accession>A0A5M8P3M4</accession>
<dbReference type="NCBIfam" id="TIGR04056">
    <property type="entry name" value="OMP_RagA_SusC"/>
    <property type="match status" value="1"/>
</dbReference>
<proteinExistence type="inferred from homology"/>
<dbReference type="NCBIfam" id="TIGR04057">
    <property type="entry name" value="SusC_RagA_signa"/>
    <property type="match status" value="1"/>
</dbReference>
<evidence type="ECO:0000256" key="2">
    <source>
        <dbReference type="ARBA" id="ARBA00022448"/>
    </source>
</evidence>
<reference evidence="9 10" key="1">
    <citation type="submission" date="2019-03" db="EMBL/GenBank/DDBJ databases">
        <title>Single cell metagenomics reveals metabolic interactions within the superorganism composed of flagellate Streblomastix strix and complex community of Bacteroidetes bacteria on its surface.</title>
        <authorList>
            <person name="Treitli S.C."/>
            <person name="Kolisko M."/>
            <person name="Husnik F."/>
            <person name="Keeling P."/>
            <person name="Hampl V."/>
        </authorList>
    </citation>
    <scope>NUCLEOTIDE SEQUENCE [LARGE SCALE GENOMIC DNA]</scope>
    <source>
        <strain evidence="9">St1</strain>
    </source>
</reference>
<evidence type="ECO:0000256" key="6">
    <source>
        <dbReference type="ARBA" id="ARBA00023237"/>
    </source>
</evidence>
<evidence type="ECO:0000256" key="4">
    <source>
        <dbReference type="ARBA" id="ARBA00022692"/>
    </source>
</evidence>
<keyword evidence="6 7" id="KW-0998">Cell outer membrane</keyword>
<protein>
    <submittedName>
        <fullName evidence="9">TonB-dependent receptor SusC</fullName>
    </submittedName>
</protein>
<dbReference type="PROSITE" id="PS52016">
    <property type="entry name" value="TONB_DEPENDENT_REC_3"/>
    <property type="match status" value="1"/>
</dbReference>
<dbReference type="Gene3D" id="2.60.40.1120">
    <property type="entry name" value="Carboxypeptidase-like, regulatory domain"/>
    <property type="match status" value="1"/>
</dbReference>
<keyword evidence="2 7" id="KW-0813">Transport</keyword>
<sequence>MKKKIFVLGLMIFCFIGLFAQRMVTGIVRDVSDNNATMPGVAIQVKGTTRGTVTDVDGNFSIRLQESDKELIFTFLGMKQKTVSVGTKTVLDIVMEPDATILDEVVISALNISRSNRSLTVAQQRVNTETLSEVRDQNIVSALAGKIAGVMVTPPPSSTGSARIVIRGNSSFTGNNQPLFVVDGMAIDNSDGSVSAGRDGGLDMGNGASDINADDIESIDVLKGPNAAALYGSRAANGVIIITTKKAKEGRFKVSVNSNTMFRYITGWPEFQNSFGMGHNNRMVENVSMLITADADGNPYPYPGIPNMIEINAKGSQGGRSNGGPMIGIPYIGLDGQMHTYSPQPDNVYGFYQKASTYTNNIALEGGNVENNYRVSLTNFQADDVVERQNLVNKNTLTLRFFNTLTKKLTLDSKLTFIDDDTQNRRYANQSSFNPLYMYTILARSMTLDQLKNYKTPEGRETVMVGGIHNPYWSINETGNQDNKMRIMANFDLSYQLLPSLRATVKYGRDYINTNKTEYRNKGALGGGSDAAGYYRRQYNITDNSHYEWLLVFNDRFFNKDVSILGTLGGSRLDYNGSWLNASLESLKQAGFAHISNSDVRPTSDEDVLSRKRLNGLYGSLSVGYKDFVYVDLTGRNDWSSTLPKENNSYFYPSVGLSWLPTEMLGIPSRLFFGKLRTSYAEVGNDTDPYRLLPYMDLGSGNIFGGYKYVSLPSTVPNNHLKPERTRSIELGADLRFLDGRFNFDITYYKSNSFDQIVEADMSYSSGYSKRIFNAGEIENKGWEVAVNVIPVKTRDFLWSMDLNYTKNESEVISMVDGLEEIQLGQIFDFYNVLRVGLPYGSMYGSKWVTDQQGRLMVTANGSPVKAENAYLGNFNPDYMFSIGNRFKWKNFDAYLLFDMKKGGKLYSGTMRQAIRNGVIAGNEKEKESYWKRTVIMGESGGADDVWGGTLVSNTYVYDPAQYDNVRDMNPVDPNYVPTPFNGYLWPGNVGYWADAYCSEVTYDASFIKLRELSIGYNLPKSLVSKIKMSRACISLVGRNLWILYQNTPKGIDPEAALNAGNGQGMESGSMPPTTTFGVNIKIEF</sequence>
<gene>
    <name evidence="9" type="ORF">EZS26_000666</name>
</gene>
<name>A0A5M8P3M4_9BACT</name>
<dbReference type="GO" id="GO:0009279">
    <property type="term" value="C:cell outer membrane"/>
    <property type="evidence" value="ECO:0007669"/>
    <property type="project" value="UniProtKB-SubCell"/>
</dbReference>
<dbReference type="Pfam" id="PF07715">
    <property type="entry name" value="Plug"/>
    <property type="match status" value="1"/>
</dbReference>
<comment type="similarity">
    <text evidence="7">Belongs to the TonB-dependent receptor family.</text>
</comment>
<dbReference type="SUPFAM" id="SSF49464">
    <property type="entry name" value="Carboxypeptidase regulatory domain-like"/>
    <property type="match status" value="1"/>
</dbReference>
<evidence type="ECO:0000256" key="1">
    <source>
        <dbReference type="ARBA" id="ARBA00004571"/>
    </source>
</evidence>
<evidence type="ECO:0000256" key="5">
    <source>
        <dbReference type="ARBA" id="ARBA00023136"/>
    </source>
</evidence>
<dbReference type="InterPro" id="IPR023996">
    <property type="entry name" value="TonB-dep_OMP_SusC/RagA"/>
</dbReference>
<evidence type="ECO:0000256" key="3">
    <source>
        <dbReference type="ARBA" id="ARBA00022452"/>
    </source>
</evidence>
<dbReference type="Pfam" id="PF13715">
    <property type="entry name" value="CarbopepD_reg_2"/>
    <property type="match status" value="1"/>
</dbReference>
<evidence type="ECO:0000313" key="9">
    <source>
        <dbReference type="EMBL" id="KAA6303063.1"/>
    </source>
</evidence>
<comment type="subcellular location">
    <subcellularLocation>
        <location evidence="1 7">Cell outer membrane</location>
        <topology evidence="1 7">Multi-pass membrane protein</topology>
    </subcellularLocation>
</comment>
<dbReference type="InterPro" id="IPR039426">
    <property type="entry name" value="TonB-dep_rcpt-like"/>
</dbReference>
<evidence type="ECO:0000256" key="7">
    <source>
        <dbReference type="PROSITE-ProRule" id="PRU01360"/>
    </source>
</evidence>
<feature type="domain" description="TonB-dependent receptor plug" evidence="8">
    <location>
        <begin position="117"/>
        <end position="239"/>
    </location>
</feature>